<feature type="compositionally biased region" description="Pro residues" evidence="1">
    <location>
        <begin position="181"/>
        <end position="198"/>
    </location>
</feature>
<evidence type="ECO:0000256" key="1">
    <source>
        <dbReference type="SAM" id="MobiDB-lite"/>
    </source>
</evidence>
<reference evidence="2" key="1">
    <citation type="submission" date="2022-03" db="EMBL/GenBank/DDBJ databases">
        <authorList>
            <person name="Martin H S."/>
        </authorList>
    </citation>
    <scope>NUCLEOTIDE SEQUENCE</scope>
</reference>
<gene>
    <name evidence="2" type="ORF">IPOD504_LOCUS443</name>
</gene>
<accession>A0ABN8HPU2</accession>
<evidence type="ECO:0000313" key="2">
    <source>
        <dbReference type="EMBL" id="CAH2035174.1"/>
    </source>
</evidence>
<evidence type="ECO:0000313" key="3">
    <source>
        <dbReference type="Proteomes" id="UP000837857"/>
    </source>
</evidence>
<protein>
    <submittedName>
        <fullName evidence="2">Uncharacterized protein</fullName>
    </submittedName>
</protein>
<keyword evidence="3" id="KW-1185">Reference proteome</keyword>
<sequence length="300" mass="33073">MADAVQIFEQTQTIEVQRFESRHRIYNDLKNEISDEIQAGAKVTITTKPQSPRQKFVTDEMGEVASDELKKKWQEKNTGYVREVAEAEKLSPSMERYWLRRADEAKREEFYKADHPYFGAYVRCIPIGVPCWASVCSAANRLQPIGDPQRSGVASHSNLCAKRTAEGSSCVGELVSRAKPTAPPSAPPGSPCPPPAAYPPARAASGEGARRVTLLVPSAANVRPAGGRPTHERDRVATRTVRSRPLLRTVSLARFACVADCLSTNLTITSPWVRKVFGCRRTRHVDATGKSHVSTSFCHN</sequence>
<organism evidence="2 3">
    <name type="scientific">Iphiclides podalirius</name>
    <name type="common">scarce swallowtail</name>
    <dbReference type="NCBI Taxonomy" id="110791"/>
    <lineage>
        <taxon>Eukaryota</taxon>
        <taxon>Metazoa</taxon>
        <taxon>Ecdysozoa</taxon>
        <taxon>Arthropoda</taxon>
        <taxon>Hexapoda</taxon>
        <taxon>Insecta</taxon>
        <taxon>Pterygota</taxon>
        <taxon>Neoptera</taxon>
        <taxon>Endopterygota</taxon>
        <taxon>Lepidoptera</taxon>
        <taxon>Glossata</taxon>
        <taxon>Ditrysia</taxon>
        <taxon>Papilionoidea</taxon>
        <taxon>Papilionidae</taxon>
        <taxon>Papilioninae</taxon>
        <taxon>Iphiclides</taxon>
    </lineage>
</organism>
<proteinExistence type="predicted"/>
<feature type="region of interest" description="Disordered" evidence="1">
    <location>
        <begin position="175"/>
        <end position="204"/>
    </location>
</feature>
<name>A0ABN8HPU2_9NEOP</name>
<dbReference type="EMBL" id="OW152813">
    <property type="protein sequence ID" value="CAH2035174.1"/>
    <property type="molecule type" value="Genomic_DNA"/>
</dbReference>
<feature type="non-terminal residue" evidence="2">
    <location>
        <position position="1"/>
    </location>
</feature>
<dbReference type="Proteomes" id="UP000837857">
    <property type="component" value="Chromosome 1"/>
</dbReference>